<evidence type="ECO:0000313" key="1">
    <source>
        <dbReference type="EMBL" id="EGV99124.1"/>
    </source>
</evidence>
<sequence length="75" mass="8204">MTMHVKAIWKPMTNFKMGVGALIPRLGKQNKEDLCESKTSLVYTASSQPAMSIFKENKKIKNGGMYVPGSGGARL</sequence>
<accession>G3I379</accession>
<protein>
    <submittedName>
        <fullName evidence="1">Uncharacterized protein</fullName>
    </submittedName>
</protein>
<dbReference type="EMBL" id="JH001173">
    <property type="protein sequence ID" value="EGV99124.1"/>
    <property type="molecule type" value="Genomic_DNA"/>
</dbReference>
<dbReference type="Proteomes" id="UP000001075">
    <property type="component" value="Unassembled WGS sequence"/>
</dbReference>
<reference evidence="2" key="1">
    <citation type="journal article" date="2011" name="Nat. Biotechnol.">
        <title>The genomic sequence of the Chinese hamster ovary (CHO)-K1 cell line.</title>
        <authorList>
            <person name="Xu X."/>
            <person name="Nagarajan H."/>
            <person name="Lewis N.E."/>
            <person name="Pan S."/>
            <person name="Cai Z."/>
            <person name="Liu X."/>
            <person name="Chen W."/>
            <person name="Xie M."/>
            <person name="Wang W."/>
            <person name="Hammond S."/>
            <person name="Andersen M.R."/>
            <person name="Neff N."/>
            <person name="Passarelli B."/>
            <person name="Koh W."/>
            <person name="Fan H.C."/>
            <person name="Wang J."/>
            <person name="Gui Y."/>
            <person name="Lee K.H."/>
            <person name="Betenbaugh M.J."/>
            <person name="Quake S.R."/>
            <person name="Famili I."/>
            <person name="Palsson B.O."/>
            <person name="Wang J."/>
        </authorList>
    </citation>
    <scope>NUCLEOTIDE SEQUENCE [LARGE SCALE GENOMIC DNA]</scope>
    <source>
        <strain evidence="2">CHO K1 cell line</strain>
    </source>
</reference>
<evidence type="ECO:0000313" key="2">
    <source>
        <dbReference type="Proteomes" id="UP000001075"/>
    </source>
</evidence>
<dbReference type="InParanoid" id="G3I379"/>
<dbReference type="AlphaFoldDB" id="G3I379"/>
<organism evidence="1 2">
    <name type="scientific">Cricetulus griseus</name>
    <name type="common">Chinese hamster</name>
    <name type="synonym">Cricetulus barabensis griseus</name>
    <dbReference type="NCBI Taxonomy" id="10029"/>
    <lineage>
        <taxon>Eukaryota</taxon>
        <taxon>Metazoa</taxon>
        <taxon>Chordata</taxon>
        <taxon>Craniata</taxon>
        <taxon>Vertebrata</taxon>
        <taxon>Euteleostomi</taxon>
        <taxon>Mammalia</taxon>
        <taxon>Eutheria</taxon>
        <taxon>Euarchontoglires</taxon>
        <taxon>Glires</taxon>
        <taxon>Rodentia</taxon>
        <taxon>Myomorpha</taxon>
        <taxon>Muroidea</taxon>
        <taxon>Cricetidae</taxon>
        <taxon>Cricetinae</taxon>
        <taxon>Cricetulus</taxon>
    </lineage>
</organism>
<proteinExistence type="predicted"/>
<gene>
    <name evidence="1" type="ORF">I79_017880</name>
</gene>
<name>G3I379_CRIGR</name>